<evidence type="ECO:0000313" key="3">
    <source>
        <dbReference type="Proteomes" id="UP000594778"/>
    </source>
</evidence>
<gene>
    <name evidence="2" type="ORF">I6G66_10195</name>
</gene>
<reference evidence="2 3" key="1">
    <citation type="submission" date="2020-12" db="EMBL/GenBank/DDBJ databases">
        <title>FDA dAtabase for Regulatory Grade micrObial Sequences (FDA-ARGOS): Supporting development and validation of Infectious Disease Dx tests.</title>
        <authorList>
            <person name="Sproer C."/>
            <person name="Gronow S."/>
            <person name="Severitt S."/>
            <person name="Schroder I."/>
            <person name="Tallon L."/>
            <person name="Sadzewicz L."/>
            <person name="Zhao X."/>
            <person name="Boylan J."/>
            <person name="Ott S."/>
            <person name="Bowen H."/>
            <person name="Vavikolanu K."/>
            <person name="Mehta A."/>
            <person name="Aluvathingal J."/>
            <person name="Nadendla S."/>
            <person name="Lowell S."/>
            <person name="Myers T."/>
            <person name="Yan Y."/>
            <person name="Sichtig H."/>
        </authorList>
    </citation>
    <scope>NUCLEOTIDE SEQUENCE [LARGE SCALE GENOMIC DNA]</scope>
    <source>
        <strain evidence="2 3">FDAARGOS_909</strain>
    </source>
</reference>
<dbReference type="GO" id="GO:0008168">
    <property type="term" value="F:methyltransferase activity"/>
    <property type="evidence" value="ECO:0007669"/>
    <property type="project" value="UniProtKB-KW"/>
</dbReference>
<evidence type="ECO:0000313" key="2">
    <source>
        <dbReference type="EMBL" id="QPS10334.1"/>
    </source>
</evidence>
<accession>A0A7T2S7G7</accession>
<dbReference type="CDD" id="cd02440">
    <property type="entry name" value="AdoMet_MTases"/>
    <property type="match status" value="1"/>
</dbReference>
<dbReference type="Pfam" id="PF13649">
    <property type="entry name" value="Methyltransf_25"/>
    <property type="match status" value="1"/>
</dbReference>
<feature type="domain" description="Methyltransferase" evidence="1">
    <location>
        <begin position="36"/>
        <end position="128"/>
    </location>
</feature>
<keyword evidence="2" id="KW-0489">Methyltransferase</keyword>
<dbReference type="RefSeq" id="WP_197956879.1">
    <property type="nucleotide sequence ID" value="NZ_CP065668.1"/>
</dbReference>
<keyword evidence="2" id="KW-0808">Transferase</keyword>
<dbReference type="InterPro" id="IPR041698">
    <property type="entry name" value="Methyltransf_25"/>
</dbReference>
<dbReference type="AlphaFoldDB" id="A0A7T2S7G7"/>
<evidence type="ECO:0000259" key="1">
    <source>
        <dbReference type="Pfam" id="PF13649"/>
    </source>
</evidence>
<dbReference type="SUPFAM" id="SSF53335">
    <property type="entry name" value="S-adenosyl-L-methionine-dependent methyltransferases"/>
    <property type="match status" value="1"/>
</dbReference>
<organism evidence="2 3">
    <name type="scientific">Delftia acidovorans</name>
    <name type="common">Pseudomonas acidovorans</name>
    <name type="synonym">Comamonas acidovorans</name>
    <dbReference type="NCBI Taxonomy" id="80866"/>
    <lineage>
        <taxon>Bacteria</taxon>
        <taxon>Pseudomonadati</taxon>
        <taxon>Pseudomonadota</taxon>
        <taxon>Betaproteobacteria</taxon>
        <taxon>Burkholderiales</taxon>
        <taxon>Comamonadaceae</taxon>
        <taxon>Delftia</taxon>
    </lineage>
</organism>
<dbReference type="GO" id="GO:0032259">
    <property type="term" value="P:methylation"/>
    <property type="evidence" value="ECO:0007669"/>
    <property type="project" value="UniProtKB-KW"/>
</dbReference>
<name>A0A7T2S7G7_DELAC</name>
<dbReference type="InterPro" id="IPR029063">
    <property type="entry name" value="SAM-dependent_MTases_sf"/>
</dbReference>
<dbReference type="EMBL" id="CP065668">
    <property type="protein sequence ID" value="QPS10334.1"/>
    <property type="molecule type" value="Genomic_DNA"/>
</dbReference>
<proteinExistence type="predicted"/>
<dbReference type="Proteomes" id="UP000594778">
    <property type="component" value="Chromosome"/>
</dbReference>
<protein>
    <submittedName>
        <fullName evidence="2">Class I SAM-dependent methyltransferase</fullName>
    </submittedName>
</protein>
<sequence>MSWTDYYRFTEGRKISPLLVQALDALAGDTADKAAIDLGCGAGHECRVLLTTGWCVHAIDSEPAAIEGLRPLASQASGALTLQACRFEDLSSLPAAHLIHAGLSLPFCHPEYFDAFWSLVRSALRPGGVFAGHFFGPRDAWADSQSMSFHSRDQVLHLLDGMELLAFNEFDGMAPSMQGPKHWHRFDVVARRPVSSSCGVTRPWPPQP</sequence>
<dbReference type="Gene3D" id="3.40.50.150">
    <property type="entry name" value="Vaccinia Virus protein VP39"/>
    <property type="match status" value="1"/>
</dbReference>